<feature type="domain" description="Secretion system C-terminal sorting" evidence="2">
    <location>
        <begin position="254"/>
        <end position="329"/>
    </location>
</feature>
<dbReference type="Pfam" id="PF18962">
    <property type="entry name" value="Por_Secre_tail"/>
    <property type="match status" value="1"/>
</dbReference>
<dbReference type="OrthoDB" id="979598at2"/>
<keyword evidence="1" id="KW-0732">Signal</keyword>
<name>A0A1I0MKD1_9BACT</name>
<accession>A0A1I0MKD1</accession>
<dbReference type="NCBIfam" id="TIGR04183">
    <property type="entry name" value="Por_Secre_tail"/>
    <property type="match status" value="1"/>
</dbReference>
<dbReference type="STRING" id="1267423.SAMN05216290_0442"/>
<gene>
    <name evidence="3" type="ORF">SAMN05216290_0442</name>
</gene>
<sequence length="330" mass="37493">MNRSKLKLYVFSTLLIMSMLCAFSFTANAQDEMRESKSVSISTGADGKVTLKVTKRMGNDETNFEKTYDSYEDMQNDPDLEKYGVNPNNFGFGGGASGFGANPKFFFHNGPGQQFWDDDLDLDSLRNRIHPMMRGGFGSSFGFDDDAFMDMDSLMNSFRFSNKNGRFFFNGEEVMDIDSLREAMRDKFGAFKFDFDFGDWQDSFSGNWDYDHDDEDHRVITRAQVFVRSARAEDKAVAGTEAMEALEIRDISFYPNPSDGRFDVEMETVSDSQVQVIIVDKNSNEVFNKLSSPKSGYFNFSVDLSREGKGIYVMKVLQDGKALTKRIIVE</sequence>
<dbReference type="InterPro" id="IPR026444">
    <property type="entry name" value="Secre_tail"/>
</dbReference>
<protein>
    <submittedName>
        <fullName evidence="3">Por secretion system C-terminal sorting domain-containing protein</fullName>
    </submittedName>
</protein>
<dbReference type="EMBL" id="FOIR01000001">
    <property type="protein sequence ID" value="SEV88296.1"/>
    <property type="molecule type" value="Genomic_DNA"/>
</dbReference>
<evidence type="ECO:0000313" key="3">
    <source>
        <dbReference type="EMBL" id="SEV88296.1"/>
    </source>
</evidence>
<organism evidence="3 4">
    <name type="scientific">Roseivirga pacifica</name>
    <dbReference type="NCBI Taxonomy" id="1267423"/>
    <lineage>
        <taxon>Bacteria</taxon>
        <taxon>Pseudomonadati</taxon>
        <taxon>Bacteroidota</taxon>
        <taxon>Cytophagia</taxon>
        <taxon>Cytophagales</taxon>
        <taxon>Roseivirgaceae</taxon>
        <taxon>Roseivirga</taxon>
    </lineage>
</organism>
<dbReference type="AlphaFoldDB" id="A0A1I0MKD1"/>
<dbReference type="Proteomes" id="UP000199437">
    <property type="component" value="Unassembled WGS sequence"/>
</dbReference>
<feature type="chain" id="PRO_5011715457" evidence="1">
    <location>
        <begin position="30"/>
        <end position="330"/>
    </location>
</feature>
<reference evidence="4" key="1">
    <citation type="submission" date="2016-10" db="EMBL/GenBank/DDBJ databases">
        <authorList>
            <person name="Varghese N."/>
            <person name="Submissions S."/>
        </authorList>
    </citation>
    <scope>NUCLEOTIDE SEQUENCE [LARGE SCALE GENOMIC DNA]</scope>
    <source>
        <strain evidence="4">CGMCC 1.12402</strain>
    </source>
</reference>
<feature type="signal peptide" evidence="1">
    <location>
        <begin position="1"/>
        <end position="29"/>
    </location>
</feature>
<dbReference type="RefSeq" id="WP_090256756.1">
    <property type="nucleotide sequence ID" value="NZ_FOIR01000001.1"/>
</dbReference>
<evidence type="ECO:0000259" key="2">
    <source>
        <dbReference type="Pfam" id="PF18962"/>
    </source>
</evidence>
<evidence type="ECO:0000313" key="4">
    <source>
        <dbReference type="Proteomes" id="UP000199437"/>
    </source>
</evidence>
<keyword evidence="4" id="KW-1185">Reference proteome</keyword>
<evidence type="ECO:0000256" key="1">
    <source>
        <dbReference type="SAM" id="SignalP"/>
    </source>
</evidence>
<dbReference type="GeneID" id="99985203"/>
<proteinExistence type="predicted"/>